<organism evidence="2 3">
    <name type="scientific">Halolamina salifodinae</name>
    <dbReference type="NCBI Taxonomy" id="1202767"/>
    <lineage>
        <taxon>Archaea</taxon>
        <taxon>Methanobacteriati</taxon>
        <taxon>Methanobacteriota</taxon>
        <taxon>Stenosarchaea group</taxon>
        <taxon>Halobacteria</taxon>
        <taxon>Halobacteriales</taxon>
        <taxon>Haloferacaceae</taxon>
    </lineage>
</organism>
<gene>
    <name evidence="2" type="ORF">J2753_000804</name>
</gene>
<proteinExistence type="predicted"/>
<feature type="transmembrane region" description="Helical" evidence="1">
    <location>
        <begin position="75"/>
        <end position="101"/>
    </location>
</feature>
<dbReference type="RefSeq" id="WP_209490619.1">
    <property type="nucleotide sequence ID" value="NZ_JAGGLC010000001.1"/>
</dbReference>
<feature type="transmembrane region" description="Helical" evidence="1">
    <location>
        <begin position="12"/>
        <end position="36"/>
    </location>
</feature>
<protein>
    <submittedName>
        <fullName evidence="2">Uncharacterized protein</fullName>
    </submittedName>
</protein>
<dbReference type="AlphaFoldDB" id="A0A8T4GTB2"/>
<keyword evidence="1" id="KW-1133">Transmembrane helix</keyword>
<sequence length="113" mass="12151">MHGRTENRWLSGASMAFLSDPVDGALSIVTAAGLLVTYHRHGTDRGDLHPVASPVLAVCIGALSVLQVLPSEPRWAWLGVAAVLLSALAVETYTTVSWYFAPILRHCRPFGGR</sequence>
<evidence type="ECO:0000313" key="3">
    <source>
        <dbReference type="Proteomes" id="UP000823736"/>
    </source>
</evidence>
<comment type="caution">
    <text evidence="2">The sequence shown here is derived from an EMBL/GenBank/DDBJ whole genome shotgun (WGS) entry which is preliminary data.</text>
</comment>
<keyword evidence="3" id="KW-1185">Reference proteome</keyword>
<name>A0A8T4GTB2_9EURY</name>
<keyword evidence="1" id="KW-0472">Membrane</keyword>
<keyword evidence="1" id="KW-0812">Transmembrane</keyword>
<dbReference type="EMBL" id="JAGGLC010000001">
    <property type="protein sequence ID" value="MBP1986331.1"/>
    <property type="molecule type" value="Genomic_DNA"/>
</dbReference>
<reference evidence="2" key="1">
    <citation type="submission" date="2021-03" db="EMBL/GenBank/DDBJ databases">
        <title>Genomic Encyclopedia of Type Strains, Phase IV (KMG-IV): sequencing the most valuable type-strain genomes for metagenomic binning, comparative biology and taxonomic classification.</title>
        <authorList>
            <person name="Goeker M."/>
        </authorList>
    </citation>
    <scope>NUCLEOTIDE SEQUENCE</scope>
    <source>
        <strain evidence="2">DSM 26232</strain>
    </source>
</reference>
<evidence type="ECO:0000256" key="1">
    <source>
        <dbReference type="SAM" id="Phobius"/>
    </source>
</evidence>
<accession>A0A8T4GTB2</accession>
<dbReference type="Proteomes" id="UP000823736">
    <property type="component" value="Unassembled WGS sequence"/>
</dbReference>
<feature type="transmembrane region" description="Helical" evidence="1">
    <location>
        <begin position="48"/>
        <end position="69"/>
    </location>
</feature>
<evidence type="ECO:0000313" key="2">
    <source>
        <dbReference type="EMBL" id="MBP1986331.1"/>
    </source>
</evidence>